<feature type="compositionally biased region" description="Basic and acidic residues" evidence="1">
    <location>
        <begin position="62"/>
        <end position="71"/>
    </location>
</feature>
<reference evidence="3 4" key="1">
    <citation type="submission" date="2024-01" db="EMBL/GenBank/DDBJ databases">
        <title>A draft genome for the cacao thread blight pathogen Marasmiellus scandens.</title>
        <authorList>
            <person name="Baruah I.K."/>
            <person name="Leung J."/>
            <person name="Bukari Y."/>
            <person name="Amoako-Attah I."/>
            <person name="Meinhardt L.W."/>
            <person name="Bailey B.A."/>
            <person name="Cohen S.P."/>
        </authorList>
    </citation>
    <scope>NUCLEOTIDE SEQUENCE [LARGE SCALE GENOMIC DNA]</scope>
    <source>
        <strain evidence="3 4">GH-19</strain>
    </source>
</reference>
<keyword evidence="2" id="KW-0732">Signal</keyword>
<comment type="caution">
    <text evidence="3">The sequence shown here is derived from an EMBL/GenBank/DDBJ whole genome shotgun (WGS) entry which is preliminary data.</text>
</comment>
<feature type="chain" id="PRO_5047363727" evidence="2">
    <location>
        <begin position="25"/>
        <end position="360"/>
    </location>
</feature>
<evidence type="ECO:0000313" key="4">
    <source>
        <dbReference type="Proteomes" id="UP001498398"/>
    </source>
</evidence>
<evidence type="ECO:0000256" key="1">
    <source>
        <dbReference type="SAM" id="MobiDB-lite"/>
    </source>
</evidence>
<proteinExistence type="predicted"/>
<protein>
    <submittedName>
        <fullName evidence="3">Uncharacterized protein</fullName>
    </submittedName>
</protein>
<organism evidence="3 4">
    <name type="scientific">Marasmiellus scandens</name>
    <dbReference type="NCBI Taxonomy" id="2682957"/>
    <lineage>
        <taxon>Eukaryota</taxon>
        <taxon>Fungi</taxon>
        <taxon>Dikarya</taxon>
        <taxon>Basidiomycota</taxon>
        <taxon>Agaricomycotina</taxon>
        <taxon>Agaricomycetes</taxon>
        <taxon>Agaricomycetidae</taxon>
        <taxon>Agaricales</taxon>
        <taxon>Marasmiineae</taxon>
        <taxon>Omphalotaceae</taxon>
        <taxon>Marasmiellus</taxon>
    </lineage>
</organism>
<feature type="region of interest" description="Disordered" evidence="1">
    <location>
        <begin position="159"/>
        <end position="240"/>
    </location>
</feature>
<name>A0ABR1JT14_9AGAR</name>
<dbReference type="Proteomes" id="UP001498398">
    <property type="component" value="Unassembled WGS sequence"/>
</dbReference>
<feature type="signal peptide" evidence="2">
    <location>
        <begin position="1"/>
        <end position="24"/>
    </location>
</feature>
<feature type="compositionally biased region" description="Polar residues" evidence="1">
    <location>
        <begin position="159"/>
        <end position="172"/>
    </location>
</feature>
<gene>
    <name evidence="3" type="ORF">VKT23_006627</name>
</gene>
<dbReference type="EMBL" id="JBANRG010000008">
    <property type="protein sequence ID" value="KAK7464457.1"/>
    <property type="molecule type" value="Genomic_DNA"/>
</dbReference>
<feature type="compositionally biased region" description="Low complexity" evidence="1">
    <location>
        <begin position="223"/>
        <end position="240"/>
    </location>
</feature>
<evidence type="ECO:0000256" key="2">
    <source>
        <dbReference type="SAM" id="SignalP"/>
    </source>
</evidence>
<evidence type="ECO:0000313" key="3">
    <source>
        <dbReference type="EMBL" id="KAK7464457.1"/>
    </source>
</evidence>
<keyword evidence="4" id="KW-1185">Reference proteome</keyword>
<feature type="region of interest" description="Disordered" evidence="1">
    <location>
        <begin position="62"/>
        <end position="82"/>
    </location>
</feature>
<accession>A0ABR1JT14</accession>
<sequence>MKLSSSSSLMLATLAISSSSSSLAAPTGDASQAQTRAVGVSNNHFIASRRGSVSIPRAEVDHLDNTDNGREDEQEWEGTPMARRDDELLDCVVKTVKSVPAVGDVVGPLLGPVLGLLEPALNPVLQPLVPVLSPVLGAVHLCTTSNTVAQAIESVQSHSVGATHSTEPQDNPYSLEGYNLLNDSGDQPASPDDTHTVSEESDNSESDYASSTPSPSAPPNTPAVPSSTIASDPSSSATMPSSSYALLRNVAAESQVPGVLQSHLPIPNGVPTQVTTNIPLSNVPTGSVPVGAPAQTPFVPALPGGVAGHVSPIDPSVPVNVGATSALPAQVKDVTSTMTTTTFTTVTSTETESSTASSTA</sequence>